<dbReference type="OrthoDB" id="10266074at2759"/>
<dbReference type="GO" id="GO:0003743">
    <property type="term" value="F:translation initiation factor activity"/>
    <property type="evidence" value="ECO:0007669"/>
    <property type="project" value="UniProtKB-KW"/>
</dbReference>
<dbReference type="InterPro" id="IPR003195">
    <property type="entry name" value="TFIID_TAF13"/>
</dbReference>
<keyword evidence="9" id="KW-1185">Reference proteome</keyword>
<dbReference type="SUPFAM" id="SSF47113">
    <property type="entry name" value="Histone-fold"/>
    <property type="match status" value="2"/>
</dbReference>
<dbReference type="Proteomes" id="UP000481288">
    <property type="component" value="Unassembled WGS sequence"/>
</dbReference>
<dbReference type="EMBL" id="QGMG01000936">
    <property type="protein sequence ID" value="TVY51013.1"/>
    <property type="molecule type" value="Genomic_DNA"/>
</dbReference>
<organism evidence="8 9">
    <name type="scientific">Lachnellula cervina</name>
    <dbReference type="NCBI Taxonomy" id="1316786"/>
    <lineage>
        <taxon>Eukaryota</taxon>
        <taxon>Fungi</taxon>
        <taxon>Dikarya</taxon>
        <taxon>Ascomycota</taxon>
        <taxon>Pezizomycotina</taxon>
        <taxon>Leotiomycetes</taxon>
        <taxon>Helotiales</taxon>
        <taxon>Lachnaceae</taxon>
        <taxon>Lachnellula</taxon>
    </lineage>
</organism>
<accession>A0A7D8YI26</accession>
<comment type="subcellular location">
    <subcellularLocation>
        <location evidence="1">Nucleus</location>
    </subcellularLocation>
</comment>
<dbReference type="Gene3D" id="1.10.20.10">
    <property type="entry name" value="Histone, subunit A"/>
    <property type="match status" value="1"/>
</dbReference>
<evidence type="ECO:0000256" key="3">
    <source>
        <dbReference type="ARBA" id="ARBA00023163"/>
    </source>
</evidence>
<evidence type="ECO:0000256" key="4">
    <source>
        <dbReference type="ARBA" id="ARBA00023242"/>
    </source>
</evidence>
<keyword evidence="2" id="KW-0805">Transcription regulation</keyword>
<dbReference type="GO" id="GO:0051123">
    <property type="term" value="P:RNA polymerase II preinitiation complex assembly"/>
    <property type="evidence" value="ECO:0007669"/>
    <property type="project" value="TreeGrafter"/>
</dbReference>
<dbReference type="GO" id="GO:0005669">
    <property type="term" value="C:transcription factor TFIID complex"/>
    <property type="evidence" value="ECO:0007669"/>
    <property type="project" value="TreeGrafter"/>
</dbReference>
<dbReference type="PANTHER" id="PTHR11380">
    <property type="entry name" value="TRANSCRIPTION INITIATION FACTOR TFIID/SUPT3-RELATED"/>
    <property type="match status" value="1"/>
</dbReference>
<name>A0A7D8YI26_9HELO</name>
<reference evidence="8 9" key="1">
    <citation type="submission" date="2018-05" db="EMBL/GenBank/DDBJ databases">
        <title>Whole genome sequencing for identification of molecular markers to develop diagnostic detection tools for the regulated plant pathogen Lachnellula willkommii.</title>
        <authorList>
            <person name="Giroux E."/>
            <person name="Bilodeau G."/>
        </authorList>
    </citation>
    <scope>NUCLEOTIDE SEQUENCE [LARGE SCALE GENOMIC DNA]</scope>
    <source>
        <strain evidence="8 9">CBS 625.97</strain>
    </source>
</reference>
<dbReference type="InterPro" id="IPR009072">
    <property type="entry name" value="Histone-fold"/>
</dbReference>
<dbReference type="Pfam" id="PF02269">
    <property type="entry name" value="TFIID-18kDa"/>
    <property type="match status" value="1"/>
</dbReference>
<keyword evidence="8" id="KW-0648">Protein biosynthesis</keyword>
<feature type="compositionally biased region" description="Acidic residues" evidence="7">
    <location>
        <begin position="123"/>
        <end position="132"/>
    </location>
</feature>
<evidence type="ECO:0000256" key="2">
    <source>
        <dbReference type="ARBA" id="ARBA00023015"/>
    </source>
</evidence>
<evidence type="ECO:0000256" key="7">
    <source>
        <dbReference type="SAM" id="MobiDB-lite"/>
    </source>
</evidence>
<gene>
    <name evidence="8" type="primary">TAF13</name>
    <name evidence="8" type="ORF">LCER1_G007791</name>
</gene>
<keyword evidence="4" id="KW-0539">Nucleus</keyword>
<comment type="caution">
    <text evidence="8">The sequence shown here is derived from an EMBL/GenBank/DDBJ whole genome shotgun (WGS) entry which is preliminary data.</text>
</comment>
<evidence type="ECO:0000313" key="9">
    <source>
        <dbReference type="Proteomes" id="UP000481288"/>
    </source>
</evidence>
<dbReference type="AlphaFoldDB" id="A0A7D8YI26"/>
<dbReference type="GO" id="GO:0046982">
    <property type="term" value="F:protein heterodimerization activity"/>
    <property type="evidence" value="ECO:0007669"/>
    <property type="project" value="InterPro"/>
</dbReference>
<evidence type="ECO:0000256" key="6">
    <source>
        <dbReference type="ARBA" id="ARBA00040136"/>
    </source>
</evidence>
<evidence type="ECO:0000313" key="8">
    <source>
        <dbReference type="EMBL" id="TVY51013.1"/>
    </source>
</evidence>
<keyword evidence="3" id="KW-0804">Transcription</keyword>
<proteinExistence type="inferred from homology"/>
<evidence type="ECO:0000256" key="5">
    <source>
        <dbReference type="ARBA" id="ARBA00038392"/>
    </source>
</evidence>
<comment type="similarity">
    <text evidence="5">Belongs to the TAF13 family.</text>
</comment>
<sequence length="149" mass="16869">MEPRARIGKNRGQQNFSDNELAHFLYGHGDVPQPLDSTKRVLDELLTDFITELCFEAARQAQLANRQKIKLEDIRFACRKNPAYLGKMQEMFKKHEDINKAKKLLDVNDDKITKSSLKTMEEPLGDADDDVDMDAKTIEGRSTGTGAGR</sequence>
<evidence type="ECO:0000256" key="1">
    <source>
        <dbReference type="ARBA" id="ARBA00004123"/>
    </source>
</evidence>
<protein>
    <recommendedName>
        <fullName evidence="6">Transcription initiation factor TFIID subunit 13</fullName>
    </recommendedName>
</protein>
<feature type="region of interest" description="Disordered" evidence="7">
    <location>
        <begin position="116"/>
        <end position="149"/>
    </location>
</feature>
<dbReference type="PANTHER" id="PTHR11380:SF5">
    <property type="entry name" value="TRANSCRIPTION INITIATION FACTOR TFIID SUBUNIT 13"/>
    <property type="match status" value="1"/>
</dbReference>
<keyword evidence="8" id="KW-0396">Initiation factor</keyword>